<dbReference type="NCBIfam" id="NF003933">
    <property type="entry name" value="PRK05444.2-2"/>
    <property type="match status" value="1"/>
</dbReference>
<comment type="cofactor">
    <cofactor evidence="10">
        <name>Mg(2+)</name>
        <dbReference type="ChEBI" id="CHEBI:18420"/>
    </cofactor>
    <text evidence="10">Binds 1 Mg(2+) ion per subunit.</text>
</comment>
<keyword evidence="7 10" id="KW-0784">Thiamine biosynthesis</keyword>
<dbReference type="NCBIfam" id="TIGR00204">
    <property type="entry name" value="dxs"/>
    <property type="match status" value="1"/>
</dbReference>
<evidence type="ECO:0000256" key="7">
    <source>
        <dbReference type="ARBA" id="ARBA00022977"/>
    </source>
</evidence>
<sequence length="637" mass="67634">MSILENIRGPRDLKALAGAELDELAAEIREFLIPAVARTGGHLGPNLGVVELTIALHRVFDSPADRILWDTGHQSYVHKLLTGRQDFSKLRIKGGLSGYPSREESDHDVIENSHASTVLGWADGLAKARQVLGGEDHVVAVVGDGALTGGMAWEALNNIAAAKDRPLIIVVNDNERSYAPTIGGLAGHLATLRTSDGYEQVLAWGKEVLQQTPVVGRPLYGSLHGAKKGFKDFVAPQGMFEDLGLKYVGPVDGHDIAAVETALRRASRFTGPVLVHCITEKGRGYQPALDDEADHFHTVGVMDPLTCEPLAPAAKPSWTSVFGDEILAIGEERPDVVAVTAAMLHPVGLTGFAARFPDRVWDVGIAEQHATVSAAGLATGGLHPVVAVYATFLNRAFDQLLMDVALHRCGVTFVLDRAGVTGVDGPSHNGMWDMSVLQCVPGLRIAAPRDAAQLRALLRESVDVSDAPTVLRFPKESVGETIPAVGRTGGLDILRRPEDGAPDVLLVSVGALAGVCLGTAELLAARGIGCTVVDPRWVKPVDEALAPLAERHRIVAVVEDNSRSGGVGWAVGQALRDAGVDVPLRTFGIPEQFLAHAKRGEVLADIGLTPVEIAGRISAALAAREEKYEEKCEENTP</sequence>
<dbReference type="InterPro" id="IPR005475">
    <property type="entry name" value="Transketolase-like_Pyr-bd"/>
</dbReference>
<accession>A0ABZ1ZX10</accession>
<dbReference type="GO" id="GO:0008661">
    <property type="term" value="F:1-deoxy-D-xylulose-5-phosphate synthase activity"/>
    <property type="evidence" value="ECO:0007669"/>
    <property type="project" value="UniProtKB-EC"/>
</dbReference>
<feature type="binding site" evidence="10">
    <location>
        <position position="174"/>
    </location>
    <ligand>
        <name>thiamine diphosphate</name>
        <dbReference type="ChEBI" id="CHEBI:58937"/>
    </ligand>
</feature>
<dbReference type="CDD" id="cd02007">
    <property type="entry name" value="TPP_DXS"/>
    <property type="match status" value="1"/>
</dbReference>
<dbReference type="Proteomes" id="UP001432209">
    <property type="component" value="Chromosome"/>
</dbReference>
<dbReference type="InterPro" id="IPR009014">
    <property type="entry name" value="Transketo_C/PFOR_II"/>
</dbReference>
<evidence type="ECO:0000256" key="9">
    <source>
        <dbReference type="ARBA" id="ARBA00023229"/>
    </source>
</evidence>
<dbReference type="SUPFAM" id="SSF52518">
    <property type="entry name" value="Thiamin diphosphate-binding fold (THDP-binding)"/>
    <property type="match status" value="2"/>
</dbReference>
<comment type="similarity">
    <text evidence="2 10">Belongs to the transketolase family. DXPS subfamily.</text>
</comment>
<feature type="binding site" evidence="10">
    <location>
        <position position="144"/>
    </location>
    <ligand>
        <name>Mg(2+)</name>
        <dbReference type="ChEBI" id="CHEBI:18420"/>
    </ligand>
</feature>
<dbReference type="SMART" id="SM00861">
    <property type="entry name" value="Transket_pyr"/>
    <property type="match status" value="1"/>
</dbReference>
<keyword evidence="8 10" id="KW-0786">Thiamine pyrophosphate</keyword>
<evidence type="ECO:0000256" key="1">
    <source>
        <dbReference type="ARBA" id="ARBA00004980"/>
    </source>
</evidence>
<dbReference type="HAMAP" id="MF_00315">
    <property type="entry name" value="DXP_synth"/>
    <property type="match status" value="1"/>
</dbReference>
<keyword evidence="5 10" id="KW-0479">Metal-binding</keyword>
<feature type="binding site" evidence="10">
    <location>
        <begin position="113"/>
        <end position="115"/>
    </location>
    <ligand>
        <name>thiamine diphosphate</name>
        <dbReference type="ChEBI" id="CHEBI:58937"/>
    </ligand>
</feature>
<gene>
    <name evidence="10 12" type="primary">dxs</name>
    <name evidence="12" type="ORF">OG442_05240</name>
</gene>
<evidence type="ECO:0000256" key="10">
    <source>
        <dbReference type="HAMAP-Rule" id="MF_00315"/>
    </source>
</evidence>
<protein>
    <recommendedName>
        <fullName evidence="10">1-deoxy-D-xylulose-5-phosphate synthase</fullName>
        <ecNumber evidence="10">2.2.1.7</ecNumber>
    </recommendedName>
    <alternativeName>
        <fullName evidence="10">1-deoxyxylulose-5-phosphate synthase</fullName>
        <shortName evidence="10">DXP synthase</shortName>
        <shortName evidence="10">DXPS</shortName>
    </alternativeName>
</protein>
<evidence type="ECO:0000256" key="3">
    <source>
        <dbReference type="ARBA" id="ARBA00011738"/>
    </source>
</evidence>
<evidence type="ECO:0000256" key="8">
    <source>
        <dbReference type="ARBA" id="ARBA00023052"/>
    </source>
</evidence>
<dbReference type="InterPro" id="IPR029061">
    <property type="entry name" value="THDP-binding"/>
</dbReference>
<comment type="cofactor">
    <cofactor evidence="10">
        <name>thiamine diphosphate</name>
        <dbReference type="ChEBI" id="CHEBI:58937"/>
    </cofactor>
    <text evidence="10">Binds 1 thiamine pyrophosphate per subunit.</text>
</comment>
<feature type="binding site" evidence="10">
    <location>
        <position position="367"/>
    </location>
    <ligand>
        <name>thiamine diphosphate</name>
        <dbReference type="ChEBI" id="CHEBI:58937"/>
    </ligand>
</feature>
<dbReference type="Gene3D" id="3.40.50.970">
    <property type="match status" value="2"/>
</dbReference>
<comment type="catalytic activity">
    <reaction evidence="10">
        <text>D-glyceraldehyde 3-phosphate + pyruvate + H(+) = 1-deoxy-D-xylulose 5-phosphate + CO2</text>
        <dbReference type="Rhea" id="RHEA:12605"/>
        <dbReference type="ChEBI" id="CHEBI:15361"/>
        <dbReference type="ChEBI" id="CHEBI:15378"/>
        <dbReference type="ChEBI" id="CHEBI:16526"/>
        <dbReference type="ChEBI" id="CHEBI:57792"/>
        <dbReference type="ChEBI" id="CHEBI:59776"/>
        <dbReference type="EC" id="2.2.1.7"/>
    </reaction>
</comment>
<evidence type="ECO:0000256" key="6">
    <source>
        <dbReference type="ARBA" id="ARBA00022842"/>
    </source>
</evidence>
<evidence type="ECO:0000313" key="13">
    <source>
        <dbReference type="Proteomes" id="UP001432209"/>
    </source>
</evidence>
<evidence type="ECO:0000313" key="12">
    <source>
        <dbReference type="EMBL" id="WUX50992.1"/>
    </source>
</evidence>
<keyword evidence="4 10" id="KW-0808">Transferase</keyword>
<evidence type="ECO:0000256" key="2">
    <source>
        <dbReference type="ARBA" id="ARBA00011081"/>
    </source>
</evidence>
<dbReference type="Pfam" id="PF13292">
    <property type="entry name" value="DXP_synthase_N"/>
    <property type="match status" value="1"/>
</dbReference>
<dbReference type="InterPro" id="IPR020826">
    <property type="entry name" value="Transketolase_BS"/>
</dbReference>
<comment type="pathway">
    <text evidence="1 10">Metabolic intermediate biosynthesis; 1-deoxy-D-xylulose 5-phosphate biosynthesis; 1-deoxy-D-xylulose 5-phosphate from D-glyceraldehyde 3-phosphate and pyruvate: step 1/1.</text>
</comment>
<keyword evidence="9 10" id="KW-0414">Isoprene biosynthesis</keyword>
<dbReference type="GeneID" id="91346097"/>
<feature type="binding site" evidence="10">
    <location>
        <position position="174"/>
    </location>
    <ligand>
        <name>Mg(2+)</name>
        <dbReference type="ChEBI" id="CHEBI:18420"/>
    </ligand>
</feature>
<dbReference type="PANTHER" id="PTHR43322">
    <property type="entry name" value="1-D-DEOXYXYLULOSE 5-PHOSPHATE SYNTHASE-RELATED"/>
    <property type="match status" value="1"/>
</dbReference>
<organism evidence="12 13">
    <name type="scientific">Streptomyces niveus</name>
    <name type="common">Streptomyces spheroides</name>
    <dbReference type="NCBI Taxonomy" id="193462"/>
    <lineage>
        <taxon>Bacteria</taxon>
        <taxon>Bacillati</taxon>
        <taxon>Actinomycetota</taxon>
        <taxon>Actinomycetes</taxon>
        <taxon>Kitasatosporales</taxon>
        <taxon>Streptomycetaceae</taxon>
        <taxon>Streptomyces</taxon>
    </lineage>
</organism>
<comment type="function">
    <text evidence="10">Catalyzes the acyloin condensation reaction between C atoms 2 and 3 of pyruvate and glyceraldehyde 3-phosphate to yield 1-deoxy-D-xylulose-5-phosphate (DXP).</text>
</comment>
<feature type="binding site" evidence="10">
    <location>
        <begin position="145"/>
        <end position="146"/>
    </location>
    <ligand>
        <name>thiamine diphosphate</name>
        <dbReference type="ChEBI" id="CHEBI:58937"/>
    </ligand>
</feature>
<dbReference type="PROSITE" id="PS00802">
    <property type="entry name" value="TRANSKETOLASE_2"/>
    <property type="match status" value="1"/>
</dbReference>
<feature type="binding site" evidence="10">
    <location>
        <position position="285"/>
    </location>
    <ligand>
        <name>thiamine diphosphate</name>
        <dbReference type="ChEBI" id="CHEBI:58937"/>
    </ligand>
</feature>
<evidence type="ECO:0000256" key="4">
    <source>
        <dbReference type="ARBA" id="ARBA00022679"/>
    </source>
</evidence>
<dbReference type="RefSeq" id="WP_329074650.1">
    <property type="nucleotide sequence ID" value="NZ_CP108849.2"/>
</dbReference>
<dbReference type="SUPFAM" id="SSF52922">
    <property type="entry name" value="TK C-terminal domain-like"/>
    <property type="match status" value="1"/>
</dbReference>
<dbReference type="EMBL" id="CP109495">
    <property type="protein sequence ID" value="WUX50992.1"/>
    <property type="molecule type" value="Genomic_DNA"/>
</dbReference>
<dbReference type="InterPro" id="IPR033248">
    <property type="entry name" value="Transketolase_C"/>
</dbReference>
<dbReference type="Pfam" id="PF02780">
    <property type="entry name" value="Transketolase_C"/>
    <property type="match status" value="1"/>
</dbReference>
<dbReference type="EC" id="2.2.1.7" evidence="10"/>
<reference evidence="12" key="1">
    <citation type="submission" date="2022-10" db="EMBL/GenBank/DDBJ databases">
        <title>The complete genomes of actinobacterial strains from the NBC collection.</title>
        <authorList>
            <person name="Joergensen T.S."/>
            <person name="Alvarez Arevalo M."/>
            <person name="Sterndorff E.B."/>
            <person name="Faurdal D."/>
            <person name="Vuksanovic O."/>
            <person name="Mourched A.-S."/>
            <person name="Charusanti P."/>
            <person name="Shaw S."/>
            <person name="Blin K."/>
            <person name="Weber T."/>
        </authorList>
    </citation>
    <scope>NUCLEOTIDE SEQUENCE</scope>
    <source>
        <strain evidence="12">NBC_01432</strain>
    </source>
</reference>
<comment type="subunit">
    <text evidence="3 10">Homodimer.</text>
</comment>
<evidence type="ECO:0000259" key="11">
    <source>
        <dbReference type="SMART" id="SM00861"/>
    </source>
</evidence>
<dbReference type="InterPro" id="IPR005477">
    <property type="entry name" value="Dxylulose-5-P_synthase"/>
</dbReference>
<dbReference type="Pfam" id="PF02779">
    <property type="entry name" value="Transket_pyr"/>
    <property type="match status" value="1"/>
</dbReference>
<proteinExistence type="inferred from homology"/>
<dbReference type="Gene3D" id="3.40.50.920">
    <property type="match status" value="1"/>
</dbReference>
<feature type="binding site" evidence="10">
    <location>
        <position position="73"/>
    </location>
    <ligand>
        <name>thiamine diphosphate</name>
        <dbReference type="ChEBI" id="CHEBI:58937"/>
    </ligand>
</feature>
<feature type="domain" description="Transketolase-like pyrimidine-binding" evidence="11">
    <location>
        <begin position="316"/>
        <end position="480"/>
    </location>
</feature>
<dbReference type="PANTHER" id="PTHR43322:SF5">
    <property type="entry name" value="1-DEOXY-D-XYLULOSE-5-PHOSPHATE SYNTHASE, CHLOROPLASTIC"/>
    <property type="match status" value="1"/>
</dbReference>
<evidence type="ECO:0000256" key="5">
    <source>
        <dbReference type="ARBA" id="ARBA00022723"/>
    </source>
</evidence>
<keyword evidence="13" id="KW-1185">Reference proteome</keyword>
<name>A0ABZ1ZX10_STRNV</name>
<keyword evidence="6 10" id="KW-0460">Magnesium</keyword>
<dbReference type="CDD" id="cd07033">
    <property type="entry name" value="TPP_PYR_DXS_TK_like"/>
    <property type="match status" value="1"/>
</dbReference>